<comment type="caution">
    <text evidence="1">The sequence shown here is derived from an EMBL/GenBank/DDBJ whole genome shotgun (WGS) entry which is preliminary data.</text>
</comment>
<evidence type="ECO:0000313" key="1">
    <source>
        <dbReference type="EMBL" id="KWX13065.1"/>
    </source>
</evidence>
<dbReference type="VEuPathDB" id="GiardiaDB:QR46_2936"/>
<sequence>MVSTSDFESGSLGSIPSESVFVSMRPDAYLRRLGLFVAGRPAHAALLLSRDEHDELLSLAAHVLAPAGSHLLRQELVQTVLGWFEDLSCTYSFAMTDFRQLLNQPKDTIHIEARARYALVSLFYCMIHDEAPVRQSPFKASETDSDSFSRLCEFLRTSLDEEEQIYWDNIVLFLCDTLAWVCNINITDDDADLSWIYSPASHSDIIITDSVLYPAFTNSNEVSNGPHLYFEQYSKLYNTVTYISRSVRGLYYHSLVALSSLRRAEHLMQISNITCRLFQSLSSVIVDECLSDSSNTVTFTMHTFTQNNYNISKSRKLFRNHETLVMKLLGFATALGNAYAQALAGYYFIHAELYMIDATDEDMGLLEELISNLSEEIAVAIVRFTRAFLTEEEVQHNSETIVTWLLDTEFQSADGKHRHFTLTREYDLFRYDAFFYIMLGFISPIRSVCNYFTKEFDLHVYSFRNFVDTNAPLSCIPDFLLSRFSIRRPALGLSATPQMNFYDTFLDAYELRNSDDLDILLTEFKPSVQEPLENLATEPLPVRLLRFILTSPYFNEAYSDASEATATSLSACMSYITPKYLAKSLADTSSVVLIGDFLAQTIGTYSNSIYLARFMQAAQVLDSKNGKPINVIKAWISIFRGLKLAQEYIINTHLLALFELTDMDSSQPFCIHESLILYNPILPSLVLVRASETGVSRQMNDVLAQVFGELLYSLGLASQTHNIPSTSLENPGSTQHILVPANTLIQEIYILISAVHDDRKNAWACSAIIDGLLYTLEAFTPLSNKYSYTDHCLLLDMILKYGNHGHMTSILNRFSALTAGPVTIADFIASIMSGHRNVGSLISNHILSFRHALVNLISVTNIIDIGAWARLLQNKHDLLQITCTEELSTDLADILYETLIDDLLCDDTYTHIIFDRRQSPQRLMQLPIFQCFPLEIVAAFFSDLLYLMAEESPCFLNIENPIKCSIDTENPFHFQHSALSVSLEPLLHAFIRSVESNSTPIDLQLLYSLDLFQTQCQEKKTIVFGSTPFHLQYLLHGILTLAEICAYLNNVTSSLPGFTDVSHYISLCEQSMVPGYSGIYSLDFHGSTKLARNGSEEKDASSAPTRELMDKWTQNTVDIVVHNPLLIDRLISIRSAIFVAGRELARQGSSLLIKLEMMLNMGTSGDFFHTRATHPSEPYKEDSLGGCDSDESCVRDITGIRLLTCFTQVTRIDFYDFNRSEKLNLLQYARTHNDFLLHYQQIAVLSDTILEDEEHYLWARNALENIISAGLTTFSSIPLADQTCYCSLLAFISGRPRDNAGEFMFSSSIDLYIASLALYSSFLVRLRYQEEKDDMTTPRRLVLLRIIYLLGNFLYLNFNPALRKTSKVFPSVLDRSKPLFYQKPFHFNNTDISEEVAFMSDWEETIAATTFTILLHILKKSLSNANNHTINILEWIAVISSETIEFFTPLISVLYIFFKYLNQCRQSPTLFLSPDQSSYNSLIRTISIQSQLESVLYATIEAALSALTLPISGHIVGLKLPQYSLFINILETEKREAYKESNNPEKDTSDEAITPKDGALTRAILKEIQGRHSSLKEKTACIRANISSLMMLSHRYAREQISTRFPEKVQLASMKVLPPHQVNEKPGHIISFFNTNDLLTLHAIRPLNSELLLHLIKIFPFPSSDVAVWGTILCAKNCGNALLKLLLKVFLTESQSLTQLPLPLIYLSRLSPDRDISILAEKCLSRCFGSNSWQSISPYLMNSYLAEADIFLSSLPKHEEHSSCKCGGCDIDFLSWIQDSFLRATAALFSTLKLQDDHKKSLGIPFSICQTLMKYIRSDRWKEYALRFVEDSDLGIGSYTYGSVGLDPSREQTALSLFEYMALDAIKSMSQDPVNVSVMLNKQLHKQLSMEAQESLCHLVLLYNPTEYMQHIVNEWTKEPEWCAFLLTYLGSPLHDLQRSLPIEIVFRSLFDFESIFRPWLNCPSVKHLLEFFNQIRETVLPMDSLDDIDSVDKIELSYIPKDLVSRIFEYQKNKCLFGLSIIITIVLSLYLSGEGMKRGLCKFQTSALSLLSAASDFFYLDELKSGDSIENYSSLSGYLCYASVDTVTLIDKIATAAEYTSFLKLPSLRNQVLYYNFSPAHSICYKQEPSLLQLLTTQPEVIAMQKRLKRSVTSISPKSIFISAFVSFLGKIQHTFNTSSLASISGIVPLIIAFYYDALVNRRVLSASASALAMEKVIQGVVGVYMSNSINRSHISITTTKTLVDILAIEAHDYALLGCSQYQFHPILQTLTCIFDRWDLMLLSPKSLKALLADLYAIPCLYPISDLSQKVGLLIFQILRLLKKMDTSVFRLQAAFASAALLCIGEVDAAIETLQSHGFSAVHEKESIKDCITEYIVSSPIEQAVLRLLDNNFN</sequence>
<accession>A0A132NSI6</accession>
<reference evidence="1 2" key="1">
    <citation type="journal article" date="2015" name="Mol. Biochem. Parasitol.">
        <title>Identification of polymorphic genes for use in assemblage B genotyping assays through comparative genomics of multiple assemblage B Giardia duodenalis isolates.</title>
        <authorList>
            <person name="Wielinga C."/>
            <person name="Thompson R.C."/>
            <person name="Monis P."/>
            <person name="Ryan U."/>
        </authorList>
    </citation>
    <scope>NUCLEOTIDE SEQUENCE [LARGE SCALE GENOMIC DNA]</scope>
    <source>
        <strain evidence="1 2">BAH15c1</strain>
    </source>
</reference>
<proteinExistence type="predicted"/>
<name>A0A132NSI6_GIAIN</name>
<dbReference type="EMBL" id="JXTI01000085">
    <property type="protein sequence ID" value="KWX13065.1"/>
    <property type="molecule type" value="Genomic_DNA"/>
</dbReference>
<gene>
    <name evidence="1" type="ORF">QR46_2936</name>
</gene>
<dbReference type="OrthoDB" id="10306959at2759"/>
<organism evidence="1 2">
    <name type="scientific">Giardia duodenalis assemblage B</name>
    <dbReference type="NCBI Taxonomy" id="1394984"/>
    <lineage>
        <taxon>Eukaryota</taxon>
        <taxon>Metamonada</taxon>
        <taxon>Diplomonadida</taxon>
        <taxon>Hexamitidae</taxon>
        <taxon>Giardiinae</taxon>
        <taxon>Giardia</taxon>
    </lineage>
</organism>
<dbReference type="Proteomes" id="UP000070089">
    <property type="component" value="Unassembled WGS sequence"/>
</dbReference>
<protein>
    <submittedName>
        <fullName evidence="1">Uncharacterized protein</fullName>
    </submittedName>
</protein>
<evidence type="ECO:0000313" key="2">
    <source>
        <dbReference type="Proteomes" id="UP000070089"/>
    </source>
</evidence>